<gene>
    <name evidence="1" type="ORF">CUJ84_Chr004380</name>
</gene>
<accession>A0A2K9Z8W5</accession>
<protein>
    <submittedName>
        <fullName evidence="1">Uncharacterized protein</fullName>
    </submittedName>
</protein>
<evidence type="ECO:0000313" key="2">
    <source>
        <dbReference type="Proteomes" id="UP000238523"/>
    </source>
</evidence>
<name>A0A2K9Z8W5_RHILE</name>
<dbReference type="AlphaFoldDB" id="A0A2K9Z8W5"/>
<sequence length="20" mass="2040">MAKPAIEITAKPSIPVSSSI</sequence>
<proteinExistence type="predicted"/>
<dbReference type="Proteomes" id="UP000238523">
    <property type="component" value="Chromosome"/>
</dbReference>
<evidence type="ECO:0000313" key="1">
    <source>
        <dbReference type="EMBL" id="AUW44686.1"/>
    </source>
</evidence>
<dbReference type="EMBL" id="CP025012">
    <property type="protein sequence ID" value="AUW44686.1"/>
    <property type="molecule type" value="Genomic_DNA"/>
</dbReference>
<organism evidence="1 2">
    <name type="scientific">Rhizobium leguminosarum</name>
    <dbReference type="NCBI Taxonomy" id="384"/>
    <lineage>
        <taxon>Bacteria</taxon>
        <taxon>Pseudomonadati</taxon>
        <taxon>Pseudomonadota</taxon>
        <taxon>Alphaproteobacteria</taxon>
        <taxon>Hyphomicrobiales</taxon>
        <taxon>Rhizobiaceae</taxon>
        <taxon>Rhizobium/Agrobacterium group</taxon>
        <taxon>Rhizobium</taxon>
    </lineage>
</organism>
<reference evidence="1 2" key="1">
    <citation type="submission" date="2017-11" db="EMBL/GenBank/DDBJ databases">
        <title>Complete genome of Rhizobium leguminosarum Norway, an ineffective micro-symbiont.</title>
        <authorList>
            <person name="Hoffrichter A."/>
            <person name="Liang J."/>
            <person name="Brachmann A."/>
            <person name="Marin M."/>
        </authorList>
    </citation>
    <scope>NUCLEOTIDE SEQUENCE [LARGE SCALE GENOMIC DNA]</scope>
    <source>
        <strain evidence="1 2">Norway</strain>
    </source>
</reference>